<accession>A0AAD3CL18</accession>
<dbReference type="PANTHER" id="PTHR45725">
    <property type="entry name" value="FORMIN HOMOLOGY 2 FAMILY MEMBER"/>
    <property type="match status" value="1"/>
</dbReference>
<evidence type="ECO:0000256" key="1">
    <source>
        <dbReference type="SAM" id="MobiDB-lite"/>
    </source>
</evidence>
<evidence type="ECO:0008006" key="5">
    <source>
        <dbReference type="Google" id="ProtNLM"/>
    </source>
</evidence>
<dbReference type="Gene3D" id="2.60.120.260">
    <property type="entry name" value="Galactose-binding domain-like"/>
    <property type="match status" value="1"/>
</dbReference>
<evidence type="ECO:0000313" key="3">
    <source>
        <dbReference type="EMBL" id="GFH47891.1"/>
    </source>
</evidence>
<gene>
    <name evidence="3" type="ORF">CTEN210_04367</name>
</gene>
<evidence type="ECO:0000313" key="4">
    <source>
        <dbReference type="Proteomes" id="UP001054902"/>
    </source>
</evidence>
<organism evidence="3 4">
    <name type="scientific">Chaetoceros tenuissimus</name>
    <dbReference type="NCBI Taxonomy" id="426638"/>
    <lineage>
        <taxon>Eukaryota</taxon>
        <taxon>Sar</taxon>
        <taxon>Stramenopiles</taxon>
        <taxon>Ochrophyta</taxon>
        <taxon>Bacillariophyta</taxon>
        <taxon>Coscinodiscophyceae</taxon>
        <taxon>Chaetocerotophycidae</taxon>
        <taxon>Chaetocerotales</taxon>
        <taxon>Chaetocerotaceae</taxon>
        <taxon>Chaetoceros</taxon>
    </lineage>
</organism>
<dbReference type="EMBL" id="BLLK01000025">
    <property type="protein sequence ID" value="GFH47891.1"/>
    <property type="molecule type" value="Genomic_DNA"/>
</dbReference>
<reference evidence="3 4" key="1">
    <citation type="journal article" date="2021" name="Sci. Rep.">
        <title>The genome of the diatom Chaetoceros tenuissimus carries an ancient integrated fragment of an extant virus.</title>
        <authorList>
            <person name="Hongo Y."/>
            <person name="Kimura K."/>
            <person name="Takaki Y."/>
            <person name="Yoshida Y."/>
            <person name="Baba S."/>
            <person name="Kobayashi G."/>
            <person name="Nagasaki K."/>
            <person name="Hano T."/>
            <person name="Tomaru Y."/>
        </authorList>
    </citation>
    <scope>NUCLEOTIDE SEQUENCE [LARGE SCALE GENOMIC DNA]</scope>
    <source>
        <strain evidence="3 4">NIES-3715</strain>
    </source>
</reference>
<evidence type="ECO:0000256" key="2">
    <source>
        <dbReference type="SAM" id="SignalP"/>
    </source>
</evidence>
<protein>
    <recommendedName>
        <fullName evidence="5">F5/8 type C domain-containing protein</fullName>
    </recommendedName>
</protein>
<feature type="signal peptide" evidence="2">
    <location>
        <begin position="1"/>
        <end position="16"/>
    </location>
</feature>
<feature type="region of interest" description="Disordered" evidence="1">
    <location>
        <begin position="247"/>
        <end position="280"/>
    </location>
</feature>
<dbReference type="InterPro" id="IPR051425">
    <property type="entry name" value="Formin_Homology"/>
</dbReference>
<name>A0AAD3CL18_9STRA</name>
<sequence>MLFLTVAVGALHAVAAQEAAVDSSGNVIFNKLRSLYHRPGRENCSDNPAYVSPIAFGTNCDFFAQTNCGCEAWSALFSQQEMVELYKQCPISCDVPCDYVVPEFPTPSPTTAPTMKGDVGTCEDDPSYKWRDKLSCANINAINMGCDLPLFTDAEKVEVNERCPGTCDANCGGGDMPTPSPTVCVDDPNHQSIVNPVFGCEMYVHTECPRWAPIFALLSGNENEVENVMRSCPVSCGLCGSITDRPTVSPTKSPTSSPTLSPTSAPTTSPTSSPTSSPTVPMCYDNDDYVSPLHETKGCDLYAALANNGECDCSIWESLMTDEQINQMYLNCPITCNKPCDHGYLHTPTASPTTEEHASCQDDPTYQSPIVPGLGCDFHANTSQDCKYWCPDFINEDQLVELLQRCPKACGLCGVPSGPTLPPSDINVPTSAPTECVDDSSFTSSVNPNWTCNTFESLPNCDMLEDLMTPAQFEEIVTSCPKACKKCGESSPSAPSPSGPSAPSSPSSPSAPSSPSGPAGPSGPSSPSSPSAPSSPSGPAGPTASPSASPTDCYDDSSYFHPRKPQWTCQTFVNLDCLMIRPFFTPIEFEEMLHHCPKACDVPCDYTPPPTENHTEEPTISPTSSPTHSPSLRPSTSFAPTDCYDDPNYVSPLNPNVGCQEILSQNFNCMALRPLMTPTDFEDMFHHCPKACNVSCDYTPQPTSSPTGTPTASPSLKPSVSAAPTDCWDDENYVSPIDPTWNCAFFEQFEDCMLVRPLCTPEAFEELLHKCPKACKISCDYTPPPTESPTTHPSYSPSSAPSSKPSFIASSNPTMSAMPSVAPTSIPSVAPTNCPEVPDCQAHVCVDPNMTNLALGGTASASSNTSRSNVNGPINGITDTSITPTGSTFESQDGDDQWWQVALPRAANISQIKIFACDGPECVDEGKKLNNIKVDIKLGNTIVSSHFFVYDYKPVMDLVLPFPIPGSSVRITKMQDDQVLSLSEVQVIGKMLNECSGTNC</sequence>
<proteinExistence type="predicted"/>
<feature type="region of interest" description="Disordered" evidence="1">
    <location>
        <begin position="786"/>
        <end position="819"/>
    </location>
</feature>
<feature type="region of interest" description="Disordered" evidence="1">
    <location>
        <begin position="703"/>
        <end position="722"/>
    </location>
</feature>
<feature type="chain" id="PRO_5042105461" description="F5/8 type C domain-containing protein" evidence="2">
    <location>
        <begin position="17"/>
        <end position="1000"/>
    </location>
</feature>
<feature type="compositionally biased region" description="Low complexity" evidence="1">
    <location>
        <begin position="501"/>
        <end position="550"/>
    </location>
</feature>
<feature type="compositionally biased region" description="Low complexity" evidence="1">
    <location>
        <begin position="703"/>
        <end position="715"/>
    </location>
</feature>
<feature type="region of interest" description="Disordered" evidence="1">
    <location>
        <begin position="610"/>
        <end position="637"/>
    </location>
</feature>
<dbReference type="AlphaFoldDB" id="A0AAD3CL18"/>
<keyword evidence="4" id="KW-1185">Reference proteome</keyword>
<dbReference type="SUPFAM" id="SSF49785">
    <property type="entry name" value="Galactose-binding domain-like"/>
    <property type="match status" value="1"/>
</dbReference>
<keyword evidence="2" id="KW-0732">Signal</keyword>
<comment type="caution">
    <text evidence="3">The sequence shown here is derived from an EMBL/GenBank/DDBJ whole genome shotgun (WGS) entry which is preliminary data.</text>
</comment>
<feature type="compositionally biased region" description="Low complexity" evidence="1">
    <location>
        <begin position="788"/>
        <end position="813"/>
    </location>
</feature>
<dbReference type="Proteomes" id="UP001054902">
    <property type="component" value="Unassembled WGS sequence"/>
</dbReference>
<feature type="compositionally biased region" description="Low complexity" evidence="1">
    <location>
        <begin position="618"/>
        <end position="637"/>
    </location>
</feature>
<dbReference type="InterPro" id="IPR008979">
    <property type="entry name" value="Galactose-bd-like_sf"/>
</dbReference>
<dbReference type="PANTHER" id="PTHR45725:SF1">
    <property type="entry name" value="DISHEVELLED ASSOCIATED ACTIVATOR OF MORPHOGENESIS, ISOFORM D"/>
    <property type="match status" value="1"/>
</dbReference>
<feature type="region of interest" description="Disordered" evidence="1">
    <location>
        <begin position="491"/>
        <end position="554"/>
    </location>
</feature>